<comment type="caution">
    <text evidence="1">The sequence shown here is derived from an EMBL/GenBank/DDBJ whole genome shotgun (WGS) entry which is preliminary data.</text>
</comment>
<dbReference type="AlphaFoldDB" id="A0A1V6ULB0"/>
<keyword evidence="2" id="KW-1185">Reference proteome</keyword>
<proteinExistence type="predicted"/>
<gene>
    <name evidence="1" type="ORF">PENCOP_c007G05680</name>
</gene>
<name>A0A1V6ULB0_9EURO</name>
<accession>A0A1V6ULB0</accession>
<dbReference type="EMBL" id="MDDG01000007">
    <property type="protein sequence ID" value="OQE39009.1"/>
    <property type="molecule type" value="Genomic_DNA"/>
</dbReference>
<sequence length="316" mass="34488">MSVIKGPIHSWNWAQSMVKELDSLSPLAKQQAHEVNTPTTIYPSPLSREYAFAAILQFEAGEISVDVAKLADVLAISSGNSLFIAEQLLHDPLSPKSLCSGAVSHVLGNVGKPGVTLLISPPEVEIREHDIERWQFVNHKPFDGNSAGGMFDGTSIHLSFTGLEGPVSLESTNSRGMEAYYAETAVSVNDKGEWLGDLDILKGLRDLEMVDLDPADSKCTHDPAFAAAGVKFISIDCWEEILDPPSGLLVLRSASGTPTTENRRGTWRWMVRLAAVSIARSRKYRCICLPVDGSFCWTCVIDKTNDGKDNNVLLVY</sequence>
<evidence type="ECO:0000313" key="2">
    <source>
        <dbReference type="Proteomes" id="UP000191500"/>
    </source>
</evidence>
<dbReference type="Proteomes" id="UP000191500">
    <property type="component" value="Unassembled WGS sequence"/>
</dbReference>
<evidence type="ECO:0000313" key="1">
    <source>
        <dbReference type="EMBL" id="OQE39009.1"/>
    </source>
</evidence>
<protein>
    <submittedName>
        <fullName evidence="1">Uncharacterized protein</fullName>
    </submittedName>
</protein>
<reference evidence="2" key="1">
    <citation type="journal article" date="2017" name="Nat. Microbiol.">
        <title>Global analysis of biosynthetic gene clusters reveals vast potential of secondary metabolite production in Penicillium species.</title>
        <authorList>
            <person name="Nielsen J.C."/>
            <person name="Grijseels S."/>
            <person name="Prigent S."/>
            <person name="Ji B."/>
            <person name="Dainat J."/>
            <person name="Nielsen K.F."/>
            <person name="Frisvad J.C."/>
            <person name="Workman M."/>
            <person name="Nielsen J."/>
        </authorList>
    </citation>
    <scope>NUCLEOTIDE SEQUENCE [LARGE SCALE GENOMIC DNA]</scope>
    <source>
        <strain evidence="2">IBT 31321</strain>
    </source>
</reference>
<organism evidence="1 2">
    <name type="scientific">Penicillium coprophilum</name>
    <dbReference type="NCBI Taxonomy" id="36646"/>
    <lineage>
        <taxon>Eukaryota</taxon>
        <taxon>Fungi</taxon>
        <taxon>Dikarya</taxon>
        <taxon>Ascomycota</taxon>
        <taxon>Pezizomycotina</taxon>
        <taxon>Eurotiomycetes</taxon>
        <taxon>Eurotiomycetidae</taxon>
        <taxon>Eurotiales</taxon>
        <taxon>Aspergillaceae</taxon>
        <taxon>Penicillium</taxon>
    </lineage>
</organism>